<protein>
    <submittedName>
        <fullName evidence="1">Uncharacterized protein</fullName>
    </submittedName>
</protein>
<dbReference type="GeneID" id="14905515"/>
<proteinExistence type="predicted"/>
<dbReference type="Proteomes" id="UP000008983">
    <property type="component" value="Unassembled WGS sequence"/>
</dbReference>
<sequence>MLQIALQQSMQDQQIINPDQMTYEQLLELEERNGKVNKGLKQDQIDKIKVSKYILKQSLTYTIHAYFLTVHQYPLKDAQVIIELDNQKFQLTPSPSTGLIQHTSSLSSISSSKEGKITLVVGQSPYQIINVFPITLDSTNNIKQTFYLKPEPYPKPTTVKGCVYDRFGKAFPKVEVTISYDKPIFQDQVVLQSDITTGCFENIQDLKEFIPIEGNIIAERSNYPVYNLIQNSLNYKTGFYILNDLKFQLDEKIILKTNSVPINIKGQIKDQDNQPLNAVEVKLEKCNSQTTLLKKIFYKKKKNIDFSLSATSDSKGDFAFLSENSPFLISQNSPIQTLQCQLIITKPHPYQQSIIIKESNYFDNLPLSIKLTPQKIQGKVSGKLVDSVTKLPLQGVQVLLEYNDKVQKQKLQALTDSGGAYSFNIQGYTGLEYIGNITFSKNEYKTITQDLKLNDQNKFTLDLGNIQLIYISVQGKVSGKLVDSITKLYLQGVQILLEYNDKDQNQKLQALTDSKGAFQINIHGQIGLEYIGKATFSKSEYESKSLELKLNDQNKFTEDLGIISLVYQPNMQEITIQGKIQEDNMKQTPLKDVKILIKILSKADNKLQTLTVISNQTGVFSLKIQLQEKIMYEITIEINDLEHFITFLSKKDITVSTTTKLIDFLIIKLKRKSIPALISGQLIDSKTQKPIINSKIQISTSPSLEQPIPTTSSSSSGSFSINFIVLSGLQYSYALLVTQQTGQVGSFQGPDPLSFTNKYKIENLKAVITNKEVTATVSGIFIEKSQQKPVENADVFLIVANKINRCQQKTSSKGEFSCQVVLDEGPQYTYFLDFRTKIGQKVIFKDNSLILSKDNKYKMENHNLQLLFAQTKAQINAVLINKKNQKPISEANIQIEITPQISTSSTNQQTCPSSNDKGAILCEFQVDDGVSYTFMAKIQAKNGQKGSFSGNINPTNQYISQSGHVSIDLIEEMVNASIQGSLKDQQGQKIVEKSFLEILTVENKEEPNEKVFFAKTKVEILQGNFNAKINLTKGFSYKVCILFTSDNFLETNQCFGLDQTNNYLVQNAQVTLISPIKLVLTGKVQTMRKRPINAAKIIVFFAINKQEFAIISDKNGDFVLNMVLKLKDLEQIKGQLKVQAKGFEEYTQDLIFEKNKNFKIEKLQINMNSMEFQHELKGQVVEKQFYGIKNVQIILILKDSKKEQKLTSISEKKGFFTVKFNINNNEEYEGAFHFVHDFFYSKIYNFKLLSENNYVLPFQKYNLDRKIIMLTLKAKIINIFHQPLANAIAEVQIAAVNSNNQDEVEEDEDISVNTFKQTVKSQSDEFGKVIILQEVEVGYQYMCRTSVTITDDQYEESFEKIDFNYENSYLVEDSIIVMYRQKNLAKVSGKVLFNKKALENAFVHLDVQHIKEDVNFGGKSHILDKQNYIKPIYTDSEGLFIFSFYKEYGYSYDINITAQYPGTQDAQKTIHISVLNKYVSENNVIKLHENTHLTQGYIKGHTVDNMNNILPNCEIFMYNETRIQTEKRCFFLPKRLQRSRFIGKQ</sequence>
<dbReference type="InParanoid" id="G0QZE4"/>
<dbReference type="RefSeq" id="XP_004030649.1">
    <property type="nucleotide sequence ID" value="XM_004030601.1"/>
</dbReference>
<reference evidence="1 2" key="1">
    <citation type="submission" date="2011-07" db="EMBL/GenBank/DDBJ databases">
        <authorList>
            <person name="Coyne R."/>
            <person name="Brami D."/>
            <person name="Johnson J."/>
            <person name="Hostetler J."/>
            <person name="Hannick L."/>
            <person name="Clark T."/>
            <person name="Cassidy-Hanley D."/>
            <person name="Inman J."/>
        </authorList>
    </citation>
    <scope>NUCLEOTIDE SEQUENCE [LARGE SCALE GENOMIC DNA]</scope>
    <source>
        <strain evidence="1 2">G5</strain>
    </source>
</reference>
<organism evidence="1 2">
    <name type="scientific">Ichthyophthirius multifiliis</name>
    <name type="common">White spot disease agent</name>
    <name type="synonym">Ich</name>
    <dbReference type="NCBI Taxonomy" id="5932"/>
    <lineage>
        <taxon>Eukaryota</taxon>
        <taxon>Sar</taxon>
        <taxon>Alveolata</taxon>
        <taxon>Ciliophora</taxon>
        <taxon>Intramacronucleata</taxon>
        <taxon>Oligohymenophorea</taxon>
        <taxon>Hymenostomatida</taxon>
        <taxon>Ophryoglenina</taxon>
        <taxon>Ichthyophthirius</taxon>
    </lineage>
</organism>
<accession>G0QZE4</accession>
<keyword evidence="2" id="KW-1185">Reference proteome</keyword>
<evidence type="ECO:0000313" key="2">
    <source>
        <dbReference type="Proteomes" id="UP000008983"/>
    </source>
</evidence>
<dbReference type="OrthoDB" id="1302410at2759"/>
<dbReference type="STRING" id="857967.G0QZE4"/>
<gene>
    <name evidence="1" type="ORF">IMG5_156060</name>
</gene>
<name>G0QZE4_ICHMU</name>
<dbReference type="eggNOG" id="ENOG502SY32">
    <property type="taxonomic scope" value="Eukaryota"/>
</dbReference>
<dbReference type="EMBL" id="GL984145">
    <property type="protein sequence ID" value="EGR29413.1"/>
    <property type="molecule type" value="Genomic_DNA"/>
</dbReference>
<evidence type="ECO:0000313" key="1">
    <source>
        <dbReference type="EMBL" id="EGR29413.1"/>
    </source>
</evidence>